<organism evidence="4 5">
    <name type="scientific">Actinoplanes palleronii</name>
    <dbReference type="NCBI Taxonomy" id="113570"/>
    <lineage>
        <taxon>Bacteria</taxon>
        <taxon>Bacillati</taxon>
        <taxon>Actinomycetota</taxon>
        <taxon>Actinomycetes</taxon>
        <taxon>Micromonosporales</taxon>
        <taxon>Micromonosporaceae</taxon>
        <taxon>Actinoplanes</taxon>
    </lineage>
</organism>
<dbReference type="InterPro" id="IPR005754">
    <property type="entry name" value="Sortase"/>
</dbReference>
<keyword evidence="5" id="KW-1185">Reference proteome</keyword>
<keyword evidence="1" id="KW-0378">Hydrolase</keyword>
<protein>
    <submittedName>
        <fullName evidence="4">Class F sortase</fullName>
    </submittedName>
</protein>
<name>A0ABQ4BER7_9ACTN</name>
<feature type="compositionally biased region" description="Basic residues" evidence="2">
    <location>
        <begin position="11"/>
        <end position="25"/>
    </location>
</feature>
<dbReference type="Gene3D" id="2.40.260.10">
    <property type="entry name" value="Sortase"/>
    <property type="match status" value="1"/>
</dbReference>
<dbReference type="SUPFAM" id="SSF63817">
    <property type="entry name" value="Sortase"/>
    <property type="match status" value="1"/>
</dbReference>
<feature type="compositionally biased region" description="Low complexity" evidence="2">
    <location>
        <begin position="98"/>
        <end position="108"/>
    </location>
</feature>
<dbReference type="CDD" id="cd05829">
    <property type="entry name" value="Sortase_F"/>
    <property type="match status" value="1"/>
</dbReference>
<gene>
    <name evidence="4" type="ORF">Apa02nite_052890</name>
</gene>
<dbReference type="Pfam" id="PF04203">
    <property type="entry name" value="Sortase"/>
    <property type="match status" value="1"/>
</dbReference>
<feature type="transmembrane region" description="Helical" evidence="3">
    <location>
        <begin position="56"/>
        <end position="75"/>
    </location>
</feature>
<feature type="region of interest" description="Disordered" evidence="2">
    <location>
        <begin position="91"/>
        <end position="116"/>
    </location>
</feature>
<keyword evidence="3" id="KW-0472">Membrane</keyword>
<dbReference type="InterPro" id="IPR042001">
    <property type="entry name" value="Sortase_F"/>
</dbReference>
<reference evidence="4 5" key="1">
    <citation type="submission" date="2021-01" db="EMBL/GenBank/DDBJ databases">
        <title>Whole genome shotgun sequence of Actinoplanes palleronii NBRC 14916.</title>
        <authorList>
            <person name="Komaki H."/>
            <person name="Tamura T."/>
        </authorList>
    </citation>
    <scope>NUCLEOTIDE SEQUENCE [LARGE SCALE GENOMIC DNA]</scope>
    <source>
        <strain evidence="4 5">NBRC 14916</strain>
    </source>
</reference>
<accession>A0ABQ4BER7</accession>
<keyword evidence="3" id="KW-0812">Transmembrane</keyword>
<evidence type="ECO:0000313" key="4">
    <source>
        <dbReference type="EMBL" id="GIE69181.1"/>
    </source>
</evidence>
<proteinExistence type="predicted"/>
<evidence type="ECO:0000256" key="2">
    <source>
        <dbReference type="SAM" id="MobiDB-lite"/>
    </source>
</evidence>
<evidence type="ECO:0000313" key="5">
    <source>
        <dbReference type="Proteomes" id="UP000624709"/>
    </source>
</evidence>
<evidence type="ECO:0000256" key="3">
    <source>
        <dbReference type="SAM" id="Phobius"/>
    </source>
</evidence>
<evidence type="ECO:0000256" key="1">
    <source>
        <dbReference type="ARBA" id="ARBA00022801"/>
    </source>
</evidence>
<dbReference type="Proteomes" id="UP000624709">
    <property type="component" value="Unassembled WGS sequence"/>
</dbReference>
<feature type="region of interest" description="Disordered" evidence="2">
    <location>
        <begin position="1"/>
        <end position="30"/>
    </location>
</feature>
<dbReference type="NCBIfam" id="NF033748">
    <property type="entry name" value="class_F_sortase"/>
    <property type="match status" value="1"/>
</dbReference>
<sequence>MFARTRAMVARTKKTQPKKATRTTKSRPDRTERLALSLGFAEPRRRRRLRVRNRRAAVFSVILALLGSTITVLGLRTDDALPAPDLAWQDVPAPSPATTTTRTVKSTTGLRRSPPTRLDIPAIGVHTAVTPIGLRDDGTLDVPPLESDAPAGWYQGSPTPGEAGPAVIVGHVDTARDGPAVFFRLRELKVGDIFSVRRDDRTVARFRVTRVASYPKKAFPSDEVYGSTPGPALRLITCGGSFDRDRGSYRSNIVVFAALVP</sequence>
<comment type="caution">
    <text evidence="4">The sequence shown here is derived from an EMBL/GenBank/DDBJ whole genome shotgun (WGS) entry which is preliminary data.</text>
</comment>
<dbReference type="InterPro" id="IPR023365">
    <property type="entry name" value="Sortase_dom-sf"/>
</dbReference>
<keyword evidence="3" id="KW-1133">Transmembrane helix</keyword>
<dbReference type="EMBL" id="BOMS01000082">
    <property type="protein sequence ID" value="GIE69181.1"/>
    <property type="molecule type" value="Genomic_DNA"/>
</dbReference>